<dbReference type="InterPro" id="IPR013321">
    <property type="entry name" value="Arc_rbn_hlx_hlx"/>
</dbReference>
<accession>S5TN05</accession>
<geneLocation type="plasmid" evidence="2 3">
    <name>pCmaris1</name>
</geneLocation>
<organism evidence="2 3">
    <name type="scientific">Corynebacterium maris DSM 45190</name>
    <dbReference type="NCBI Taxonomy" id="1224163"/>
    <lineage>
        <taxon>Bacteria</taxon>
        <taxon>Bacillati</taxon>
        <taxon>Actinomycetota</taxon>
        <taxon>Actinomycetes</taxon>
        <taxon>Mycobacteriales</taxon>
        <taxon>Corynebacteriaceae</taxon>
        <taxon>Corynebacterium</taxon>
    </lineage>
</organism>
<dbReference type="Gene3D" id="1.10.1220.10">
    <property type="entry name" value="Met repressor-like"/>
    <property type="match status" value="1"/>
</dbReference>
<keyword evidence="3" id="KW-1185">Reference proteome</keyword>
<gene>
    <name evidence="2" type="ORF">B841_12941</name>
</gene>
<proteinExistence type="predicted"/>
<dbReference type="GO" id="GO:0006355">
    <property type="term" value="P:regulation of DNA-templated transcription"/>
    <property type="evidence" value="ECO:0007669"/>
    <property type="project" value="InterPro"/>
</dbReference>
<name>S5TN05_9CORY</name>
<feature type="region of interest" description="Disordered" evidence="1">
    <location>
        <begin position="1"/>
        <end position="28"/>
    </location>
</feature>
<dbReference type="KEGG" id="cmd:B841_12941"/>
<dbReference type="eggNOG" id="ENOG5031QE2">
    <property type="taxonomic scope" value="Bacteria"/>
</dbReference>
<dbReference type="AlphaFoldDB" id="S5TN05"/>
<dbReference type="InterPro" id="IPR010985">
    <property type="entry name" value="Ribbon_hlx_hlx"/>
</dbReference>
<keyword evidence="2" id="KW-0614">Plasmid</keyword>
<dbReference type="SUPFAM" id="SSF47598">
    <property type="entry name" value="Ribbon-helix-helix"/>
    <property type="match status" value="1"/>
</dbReference>
<protein>
    <submittedName>
        <fullName evidence="2">Uncharacterized protein</fullName>
    </submittedName>
</protein>
<evidence type="ECO:0000256" key="1">
    <source>
        <dbReference type="SAM" id="MobiDB-lite"/>
    </source>
</evidence>
<dbReference type="PATRIC" id="fig|1224163.3.peg.2588"/>
<dbReference type="EMBL" id="CP003925">
    <property type="protein sequence ID" value="AGS36033.1"/>
    <property type="molecule type" value="Genomic_DNA"/>
</dbReference>
<dbReference type="Proteomes" id="UP000015388">
    <property type="component" value="Plasmid pCmaris1"/>
</dbReference>
<evidence type="ECO:0000313" key="2">
    <source>
        <dbReference type="EMBL" id="AGS36033.1"/>
    </source>
</evidence>
<reference evidence="2 3" key="1">
    <citation type="submission" date="2012-11" db="EMBL/GenBank/DDBJ databases">
        <title>The complete genome sequence of Corynebacterium maris Coryn-1 (=DSM 45190).</title>
        <authorList>
            <person name="Schaffert L."/>
            <person name="Albersmeier A."/>
            <person name="Kalinowski J."/>
            <person name="Ruckert C."/>
        </authorList>
    </citation>
    <scope>NUCLEOTIDE SEQUENCE [LARGE SCALE GENOMIC DNA]</scope>
    <source>
        <strain evidence="3">Coryn-1</strain>
        <plasmid evidence="3">Plasmid pCmaris1</plasmid>
    </source>
</reference>
<evidence type="ECO:0000313" key="3">
    <source>
        <dbReference type="Proteomes" id="UP000015388"/>
    </source>
</evidence>
<dbReference type="HOGENOM" id="CLU_2583787_0_0_11"/>
<sequence>MAVKKPNDMAPRPAQKTPTTAGDVFHSNRQSDYTTKFTVQLDTELHRKLKLAAALEERTMREITEDALAHYLNTTKSARP</sequence>